<evidence type="ECO:0008006" key="7">
    <source>
        <dbReference type="Google" id="ProtNLM"/>
    </source>
</evidence>
<dbReference type="Pfam" id="PF00012">
    <property type="entry name" value="HSP70"/>
    <property type="match status" value="1"/>
</dbReference>
<dbReference type="InterPro" id="IPR013126">
    <property type="entry name" value="Hsp_70_fam"/>
</dbReference>
<keyword evidence="6" id="KW-1185">Reference proteome</keyword>
<accession>A0A8J2LIF1</accession>
<comment type="similarity">
    <text evidence="1 4">Belongs to the heat shock protein 70 family.</text>
</comment>
<dbReference type="FunFam" id="3.90.640.10:FF:000003">
    <property type="entry name" value="Molecular chaperone DnaK"/>
    <property type="match status" value="1"/>
</dbReference>
<dbReference type="Proteomes" id="UP000708208">
    <property type="component" value="Unassembled WGS sequence"/>
</dbReference>
<evidence type="ECO:0000256" key="2">
    <source>
        <dbReference type="ARBA" id="ARBA00022741"/>
    </source>
</evidence>
<dbReference type="InterPro" id="IPR018181">
    <property type="entry name" value="Heat_shock_70_CS"/>
</dbReference>
<evidence type="ECO:0000256" key="3">
    <source>
        <dbReference type="ARBA" id="ARBA00022840"/>
    </source>
</evidence>
<reference evidence="5" key="1">
    <citation type="submission" date="2021-06" db="EMBL/GenBank/DDBJ databases">
        <authorList>
            <person name="Hodson N. C."/>
            <person name="Mongue J. A."/>
            <person name="Jaron S. K."/>
        </authorList>
    </citation>
    <scope>NUCLEOTIDE SEQUENCE</scope>
</reference>
<dbReference type="PANTHER" id="PTHR19375">
    <property type="entry name" value="HEAT SHOCK PROTEIN 70KDA"/>
    <property type="match status" value="1"/>
</dbReference>
<gene>
    <name evidence="5" type="ORF">AFUS01_LOCUS42117</name>
</gene>
<dbReference type="EMBL" id="CAJVCH010565047">
    <property type="protein sequence ID" value="CAG7832433.1"/>
    <property type="molecule type" value="Genomic_DNA"/>
</dbReference>
<keyword evidence="3 4" id="KW-0067">ATP-binding</keyword>
<protein>
    <recommendedName>
        <fullName evidence="7">Heat shock protein 70</fullName>
    </recommendedName>
</protein>
<proteinExistence type="inferred from homology"/>
<sequence length="547" mass="60418">MDSVAIGIDLGTTYSCVAVYQNGKVQVIPNELGQKTTPSYVAFSDSNETTIGEVAKSQANIRPESTIYDVKRLIGRSFDDPIVQQDIQLWPFQVISYHNTPKVKVNNKSYYPEQISAKVLSYLKKQAEGYLGKPVTDAVITVPAYFNDGQRQATRDAGAIAGLNVLRIINEPTAAAIAYSHLEKPNIRKNIVVFDLGGGTFDVAVLSMEGGNIQIKAVGGDTHLGGEDFDNGMVEFCIKEFSKENDIDLSKGKDSENPAERFRANKLLRRLKNECERQKINLSEAESVTVSVEAARGELDLSVDLSRDAFDALNKAHFQKCMDIVQSVLDDARITKESVDDIVLIGGSSRITYIKEMIRDVFPGKNISQTINPDEAVAYGAAVQASMMTDTKEKAATPDAPIIPLDVIPMSIGIKIYAGNNPNDFSVVLEKNTTVPCKQMKPFSTPVENCSQLDISIYQGENPSTSQNILLGKFLLQNLPPNCPIYELVEVTMEVDVEGILHVAAECPRVNAKEQIVVEEFKGRMKPEEILEMKMEELFVSTRYDYF</sequence>
<dbReference type="AlphaFoldDB" id="A0A8J2LIF1"/>
<dbReference type="GO" id="GO:0005524">
    <property type="term" value="F:ATP binding"/>
    <property type="evidence" value="ECO:0007669"/>
    <property type="project" value="UniProtKB-KW"/>
</dbReference>
<dbReference type="CDD" id="cd24028">
    <property type="entry name" value="ASKHA_NBD_HSP70_HSPA1-like"/>
    <property type="match status" value="1"/>
</dbReference>
<dbReference type="FunFam" id="3.30.30.30:FF:000001">
    <property type="entry name" value="heat shock 70 kDa protein-like"/>
    <property type="match status" value="1"/>
</dbReference>
<dbReference type="OrthoDB" id="6685209at2759"/>
<evidence type="ECO:0000256" key="1">
    <source>
        <dbReference type="ARBA" id="ARBA00007381"/>
    </source>
</evidence>
<dbReference type="FunFam" id="3.30.420.40:FF:000004">
    <property type="entry name" value="Molecular chaperone DnaK"/>
    <property type="match status" value="1"/>
</dbReference>
<name>A0A8J2LIF1_9HEXA</name>
<evidence type="ECO:0000313" key="5">
    <source>
        <dbReference type="EMBL" id="CAG7832433.1"/>
    </source>
</evidence>
<comment type="caution">
    <text evidence="5">The sequence shown here is derived from an EMBL/GenBank/DDBJ whole genome shotgun (WGS) entry which is preliminary data.</text>
</comment>
<dbReference type="PROSITE" id="PS00297">
    <property type="entry name" value="HSP70_1"/>
    <property type="match status" value="1"/>
</dbReference>
<dbReference type="GO" id="GO:0006950">
    <property type="term" value="P:response to stress"/>
    <property type="evidence" value="ECO:0007669"/>
    <property type="project" value="UniProtKB-ARBA"/>
</dbReference>
<evidence type="ECO:0000256" key="4">
    <source>
        <dbReference type="RuleBase" id="RU003322"/>
    </source>
</evidence>
<keyword evidence="2 4" id="KW-0547">Nucleotide-binding</keyword>
<organism evidence="5 6">
    <name type="scientific">Allacma fusca</name>
    <dbReference type="NCBI Taxonomy" id="39272"/>
    <lineage>
        <taxon>Eukaryota</taxon>
        <taxon>Metazoa</taxon>
        <taxon>Ecdysozoa</taxon>
        <taxon>Arthropoda</taxon>
        <taxon>Hexapoda</taxon>
        <taxon>Collembola</taxon>
        <taxon>Symphypleona</taxon>
        <taxon>Sminthuridae</taxon>
        <taxon>Allacma</taxon>
    </lineage>
</organism>
<evidence type="ECO:0000313" key="6">
    <source>
        <dbReference type="Proteomes" id="UP000708208"/>
    </source>
</evidence>
<dbReference type="GO" id="GO:0140662">
    <property type="term" value="F:ATP-dependent protein folding chaperone"/>
    <property type="evidence" value="ECO:0007669"/>
    <property type="project" value="InterPro"/>
</dbReference>